<proteinExistence type="predicted"/>
<dbReference type="SUPFAM" id="SSF53098">
    <property type="entry name" value="Ribonuclease H-like"/>
    <property type="match status" value="1"/>
</dbReference>
<feature type="domain" description="Transposase IS4-like" evidence="1">
    <location>
        <begin position="212"/>
        <end position="498"/>
    </location>
</feature>
<dbReference type="EMBL" id="CP155571">
    <property type="protein sequence ID" value="XFO71961.1"/>
    <property type="molecule type" value="Genomic_DNA"/>
</dbReference>
<evidence type="ECO:0000313" key="4">
    <source>
        <dbReference type="Proteomes" id="UP000216052"/>
    </source>
</evidence>
<evidence type="ECO:0000313" key="2">
    <source>
        <dbReference type="EMBL" id="XFO71816.1"/>
    </source>
</evidence>
<organism evidence="3 4">
    <name type="scientific">Sporomusa acidovorans (strain ATCC 49682 / DSM 3132 / Mol)</name>
    <dbReference type="NCBI Taxonomy" id="1123286"/>
    <lineage>
        <taxon>Bacteria</taxon>
        <taxon>Bacillati</taxon>
        <taxon>Bacillota</taxon>
        <taxon>Negativicutes</taxon>
        <taxon>Selenomonadales</taxon>
        <taxon>Sporomusaceae</taxon>
        <taxon>Sporomusa</taxon>
    </lineage>
</organism>
<dbReference type="InterPro" id="IPR012337">
    <property type="entry name" value="RNaseH-like_sf"/>
</dbReference>
<dbReference type="Proteomes" id="UP000216052">
    <property type="component" value="Chromosome"/>
</dbReference>
<dbReference type="PANTHER" id="PTHR34614:SF2">
    <property type="entry name" value="TRANSPOSASE IS4-LIKE DOMAIN-CONTAINING PROTEIN"/>
    <property type="match status" value="1"/>
</dbReference>
<evidence type="ECO:0000259" key="1">
    <source>
        <dbReference type="Pfam" id="PF01609"/>
    </source>
</evidence>
<dbReference type="NCBIfam" id="NF033559">
    <property type="entry name" value="transpos_IS1634"/>
    <property type="match status" value="1"/>
</dbReference>
<gene>
    <name evidence="2" type="ORF">SPACI_018570</name>
    <name evidence="3" type="ORF">SPACI_020060</name>
</gene>
<accession>A0ABZ3J1D8</accession>
<reference evidence="3 4" key="1">
    <citation type="submission" date="2024-05" db="EMBL/GenBank/DDBJ databases">
        <title>Isolation and characterization of Sporomusa carbonis sp. nov., a carboxydotrophic hydrogenogen in the genus of Sporomusa isolated from a charcoal burning pile.</title>
        <authorList>
            <person name="Boeer T."/>
            <person name="Rosenbaum F."/>
            <person name="Eysell L."/>
            <person name="Mueller V."/>
            <person name="Daniel R."/>
            <person name="Poehlein A."/>
        </authorList>
    </citation>
    <scope>NUCLEOTIDE SEQUENCE [LARGE SCALE GENOMIC DNA]</scope>
    <source>
        <strain evidence="3 4">DSM 3132</strain>
    </source>
</reference>
<dbReference type="RefSeq" id="WP_094607877.1">
    <property type="nucleotide sequence ID" value="NZ_CP155571.1"/>
</dbReference>
<dbReference type="EMBL" id="CP155571">
    <property type="protein sequence ID" value="XFO71816.1"/>
    <property type="molecule type" value="Genomic_DNA"/>
</dbReference>
<dbReference type="InterPro" id="IPR002559">
    <property type="entry name" value="Transposase_11"/>
</dbReference>
<dbReference type="Pfam" id="PF01609">
    <property type="entry name" value="DDE_Tnp_1"/>
    <property type="match status" value="1"/>
</dbReference>
<dbReference type="PANTHER" id="PTHR34614">
    <property type="match status" value="1"/>
</dbReference>
<keyword evidence="4" id="KW-1185">Reference proteome</keyword>
<name>A0ABZ3J1D8_SPOA4</name>
<sequence>MFLRKATNKKTGRTYLSIVHGYYDPSTRSSRTKTIQSIGYLDELEKQYNDPIAHFTAVANELDAQRLDANASYSFSINKQELLSIDTDNSKNFGYVAASSIYHELGVHSFLKNRQRHTNDAFDANVIMQMLVYSRLLFPASKKNSFDHRHRFFEKTDYSLDDVYRSLTFLCKHKDALQLWLNDKVKEHYGRDTSLIYYDVTNYYFETDKVTDFKRKGVSKEHRPNPIVQMGLFMDNNGIPITYELFPGNTNDCLTYRPNFGRLKKDYNLGRVITVADKGMTTGDNIWYTINTPTKDGYVFSMSVRGAEQEVKDYVLDQNGYEWLGKEYKRKSRLYPRTILVSSRNGRKMKKTVDEKQVVFYSEKYDKRAKAERAAVLAKAQALIRNPGIYTRATSYGAAAYVKNIAFDKETGEVLSPAKGLQIDEEKIKAEEALDGYYILITSEYQECDDRIIDMYRGLWRIEESFRVTKSDLEARPVYVSRKDHIQAHFLTCFVALVIARILELKTEHRYSIGKLLESLSQANCTHVKENLYLFSYYDEVLELIGEKTAIPFNRKMMSLGEIKKVLGDTKK</sequence>
<protein>
    <submittedName>
        <fullName evidence="3">IS1634 family transposase ISSeq4</fullName>
    </submittedName>
</protein>
<dbReference type="InterPro" id="IPR047654">
    <property type="entry name" value="IS1634_transpos"/>
</dbReference>
<evidence type="ECO:0000313" key="3">
    <source>
        <dbReference type="EMBL" id="XFO71961.1"/>
    </source>
</evidence>